<keyword evidence="3" id="KW-1185">Reference proteome</keyword>
<reference evidence="3" key="1">
    <citation type="submission" date="2016-10" db="EMBL/GenBank/DDBJ databases">
        <authorList>
            <person name="Varghese N."/>
            <person name="Submissions S."/>
        </authorList>
    </citation>
    <scope>NUCLEOTIDE SEQUENCE [LARGE SCALE GENOMIC DNA]</scope>
    <source>
        <strain evidence="3">CGMCC 4.7042</strain>
    </source>
</reference>
<accession>A0A1G9UXZ7</accession>
<sequence length="217" mass="22916">MHRRRRTALALSAAFVVAAPLLAACGNEAHPGAAAVVGGDRIEVSALQAEVEDVRSAQEASPEAAQLIKNTGQLNRAKLHGMIFGRILEHAAEKEGVTVSRKEVQDARVAAAQQSGGEEQLAAMFLQQRGVAPDQIDEAVREQVLLTGLARALGADLGTPEGQQKVGAALTAASKELDIDVNPRYGAWDDTKIQLGDYKAPWITQVTKQPEAIQAGA</sequence>
<keyword evidence="1" id="KW-0732">Signal</keyword>
<name>A0A1G9UXZ7_9ACTN</name>
<gene>
    <name evidence="2" type="ORF">SAMN05444921_11197</name>
</gene>
<dbReference type="OrthoDB" id="3212108at2"/>
<dbReference type="PANTHER" id="PTHR47245:SF2">
    <property type="entry name" value="PEPTIDYL-PROLYL CIS-TRANS ISOMERASE HP_0175-RELATED"/>
    <property type="match status" value="1"/>
</dbReference>
<evidence type="ECO:0000256" key="1">
    <source>
        <dbReference type="SAM" id="SignalP"/>
    </source>
</evidence>
<protein>
    <submittedName>
        <fullName evidence="2">SurA N-terminal domain-containing protein</fullName>
    </submittedName>
</protein>
<evidence type="ECO:0000313" key="3">
    <source>
        <dbReference type="Proteomes" id="UP000199063"/>
    </source>
</evidence>
<dbReference type="Proteomes" id="UP000199063">
    <property type="component" value="Unassembled WGS sequence"/>
</dbReference>
<dbReference type="Pfam" id="PF13624">
    <property type="entry name" value="SurA_N_3"/>
    <property type="match status" value="1"/>
</dbReference>
<dbReference type="PROSITE" id="PS51257">
    <property type="entry name" value="PROKAR_LIPOPROTEIN"/>
    <property type="match status" value="1"/>
</dbReference>
<dbReference type="RefSeq" id="WP_093655885.1">
    <property type="nucleotide sequence ID" value="NZ_FNHI01000011.1"/>
</dbReference>
<dbReference type="SUPFAM" id="SSF109998">
    <property type="entry name" value="Triger factor/SurA peptide-binding domain-like"/>
    <property type="match status" value="1"/>
</dbReference>
<dbReference type="InterPro" id="IPR027304">
    <property type="entry name" value="Trigger_fact/SurA_dom_sf"/>
</dbReference>
<evidence type="ECO:0000313" key="2">
    <source>
        <dbReference type="EMBL" id="SDM64740.1"/>
    </source>
</evidence>
<feature type="chain" id="PRO_5011627007" evidence="1">
    <location>
        <begin position="24"/>
        <end position="217"/>
    </location>
</feature>
<dbReference type="InterPro" id="IPR006311">
    <property type="entry name" value="TAT_signal"/>
</dbReference>
<dbReference type="EMBL" id="FNHI01000011">
    <property type="protein sequence ID" value="SDM64740.1"/>
    <property type="molecule type" value="Genomic_DNA"/>
</dbReference>
<dbReference type="PANTHER" id="PTHR47245">
    <property type="entry name" value="PEPTIDYLPROLYL ISOMERASE"/>
    <property type="match status" value="1"/>
</dbReference>
<dbReference type="GeneID" id="40830834"/>
<dbReference type="STRING" id="1196353.SAMN05444921_11197"/>
<dbReference type="Gene3D" id="1.10.4030.10">
    <property type="entry name" value="Porin chaperone SurA, peptide-binding domain"/>
    <property type="match status" value="1"/>
</dbReference>
<dbReference type="AlphaFoldDB" id="A0A1G9UXZ7"/>
<proteinExistence type="predicted"/>
<organism evidence="2 3">
    <name type="scientific">Streptomyces wuyuanensis</name>
    <dbReference type="NCBI Taxonomy" id="1196353"/>
    <lineage>
        <taxon>Bacteria</taxon>
        <taxon>Bacillati</taxon>
        <taxon>Actinomycetota</taxon>
        <taxon>Actinomycetes</taxon>
        <taxon>Kitasatosporales</taxon>
        <taxon>Streptomycetaceae</taxon>
        <taxon>Streptomyces</taxon>
    </lineage>
</organism>
<dbReference type="PROSITE" id="PS51318">
    <property type="entry name" value="TAT"/>
    <property type="match status" value="1"/>
</dbReference>
<dbReference type="InterPro" id="IPR050245">
    <property type="entry name" value="PrsA_foldase"/>
</dbReference>
<feature type="signal peptide" evidence="1">
    <location>
        <begin position="1"/>
        <end position="23"/>
    </location>
</feature>